<dbReference type="Proteomes" id="UP000095282">
    <property type="component" value="Unplaced"/>
</dbReference>
<evidence type="ECO:0000313" key="2">
    <source>
        <dbReference type="Proteomes" id="UP000095282"/>
    </source>
</evidence>
<proteinExistence type="predicted"/>
<name>A0A1I7UE98_9PELO</name>
<sequence length="364" mass="42127">MVSWSSLPSEIKQHVVEKLDFMSRHSLRQSSDPDKKVVDSTKFTVECVRIGYKEGKGLLAIYTGIDKFVRFELERKKEGILVTKSENSHDPSQACQPVIIKISQEALTIPMYLAMLFHFFLQEQCIHIKRLDYDIPDIPNSNPDKIPIRKSAWTTAMITKGRVDRVWFSGMPDAMVLHDITRANEKGPFQIRRLIIYEESMFPVVAQDELVPTAGLPITHTLFTNDRVRDSNRFAEEIRQIFVERMKSQKTNVMSTLRNVNDRKPQKSIRTRDKGFVHYSKTTECGNLVRTVRVADEEDFKEDLEKIVEKKKGKTPEIQPSWGFGKHDKCLEKLVLGRISISFDENIPYEAIGQRMFETPVELY</sequence>
<dbReference type="PANTHER" id="PTHR35366:SF3">
    <property type="entry name" value="CW-TYPE DOMAIN-CONTAINING PROTEIN"/>
    <property type="match status" value="1"/>
</dbReference>
<feature type="domain" description="F-box" evidence="1">
    <location>
        <begin position="4"/>
        <end position="44"/>
    </location>
</feature>
<dbReference type="WBParaSite" id="Csp11.Scaffold629.g8448.t1">
    <property type="protein sequence ID" value="Csp11.Scaffold629.g8448.t1"/>
    <property type="gene ID" value="Csp11.Scaffold629.g8448"/>
</dbReference>
<organism evidence="2 3">
    <name type="scientific">Caenorhabditis tropicalis</name>
    <dbReference type="NCBI Taxonomy" id="1561998"/>
    <lineage>
        <taxon>Eukaryota</taxon>
        <taxon>Metazoa</taxon>
        <taxon>Ecdysozoa</taxon>
        <taxon>Nematoda</taxon>
        <taxon>Chromadorea</taxon>
        <taxon>Rhabditida</taxon>
        <taxon>Rhabditina</taxon>
        <taxon>Rhabditomorpha</taxon>
        <taxon>Rhabditoidea</taxon>
        <taxon>Rhabditidae</taxon>
        <taxon>Peloderinae</taxon>
        <taxon>Caenorhabditis</taxon>
    </lineage>
</organism>
<dbReference type="AlphaFoldDB" id="A0A1I7UE98"/>
<protein>
    <submittedName>
        <fullName evidence="3">F-box domain-containing protein</fullName>
    </submittedName>
</protein>
<dbReference type="Pfam" id="PF00646">
    <property type="entry name" value="F-box"/>
    <property type="match status" value="1"/>
</dbReference>
<dbReference type="PANTHER" id="PTHR35366">
    <property type="entry name" value="PROTEIN CBG18620"/>
    <property type="match status" value="1"/>
</dbReference>
<reference evidence="3" key="1">
    <citation type="submission" date="2016-11" db="UniProtKB">
        <authorList>
            <consortium name="WormBaseParasite"/>
        </authorList>
    </citation>
    <scope>IDENTIFICATION</scope>
</reference>
<evidence type="ECO:0000259" key="1">
    <source>
        <dbReference type="Pfam" id="PF00646"/>
    </source>
</evidence>
<keyword evidence="2" id="KW-1185">Reference proteome</keyword>
<accession>A0A1I7UE98</accession>
<evidence type="ECO:0000313" key="3">
    <source>
        <dbReference type="WBParaSite" id="Csp11.Scaffold629.g8448.t1"/>
    </source>
</evidence>
<dbReference type="InterPro" id="IPR001810">
    <property type="entry name" value="F-box_dom"/>
</dbReference>